<dbReference type="InterPro" id="IPR011994">
    <property type="entry name" value="Cytidylate_kinase_dom"/>
</dbReference>
<feature type="domain" description="Cytidylate kinase" evidence="9">
    <location>
        <begin position="13"/>
        <end position="224"/>
    </location>
</feature>
<evidence type="ECO:0000256" key="3">
    <source>
        <dbReference type="ARBA" id="ARBA00022741"/>
    </source>
</evidence>
<comment type="catalytic activity">
    <reaction evidence="6 8">
        <text>dCMP + ATP = dCDP + ADP</text>
        <dbReference type="Rhea" id="RHEA:25094"/>
        <dbReference type="ChEBI" id="CHEBI:30616"/>
        <dbReference type="ChEBI" id="CHEBI:57566"/>
        <dbReference type="ChEBI" id="CHEBI:58593"/>
        <dbReference type="ChEBI" id="CHEBI:456216"/>
        <dbReference type="EC" id="2.7.4.25"/>
    </reaction>
</comment>
<evidence type="ECO:0000259" key="9">
    <source>
        <dbReference type="Pfam" id="PF02224"/>
    </source>
</evidence>
<keyword evidence="3 8" id="KW-0547">Nucleotide-binding</keyword>
<dbReference type="STRING" id="1524254.PHACT_01635"/>
<dbReference type="OrthoDB" id="9807434at2"/>
<dbReference type="GO" id="GO:0005524">
    <property type="term" value="F:ATP binding"/>
    <property type="evidence" value="ECO:0007669"/>
    <property type="project" value="UniProtKB-UniRule"/>
</dbReference>
<name>A0A1E8CHS8_9GAMM</name>
<evidence type="ECO:0000313" key="10">
    <source>
        <dbReference type="EMBL" id="OFE12001.1"/>
    </source>
</evidence>
<proteinExistence type="inferred from homology"/>
<keyword evidence="11" id="KW-1185">Reference proteome</keyword>
<evidence type="ECO:0000256" key="2">
    <source>
        <dbReference type="ARBA" id="ARBA00022679"/>
    </source>
</evidence>
<dbReference type="AlphaFoldDB" id="A0A1E8CHS8"/>
<dbReference type="InterPro" id="IPR027417">
    <property type="entry name" value="P-loop_NTPase"/>
</dbReference>
<dbReference type="Proteomes" id="UP000175669">
    <property type="component" value="Unassembled WGS sequence"/>
</dbReference>
<dbReference type="GO" id="GO:0006220">
    <property type="term" value="P:pyrimidine nucleotide metabolic process"/>
    <property type="evidence" value="ECO:0007669"/>
    <property type="project" value="UniProtKB-UniRule"/>
</dbReference>
<keyword evidence="5 8" id="KW-0067">ATP-binding</keyword>
<comment type="similarity">
    <text evidence="1 8">Belongs to the cytidylate kinase family. Type 1 subfamily.</text>
</comment>
<dbReference type="InterPro" id="IPR003136">
    <property type="entry name" value="Cytidylate_kin"/>
</dbReference>
<comment type="caution">
    <text evidence="10">The sequence shown here is derived from an EMBL/GenBank/DDBJ whole genome shotgun (WGS) entry which is preliminary data.</text>
</comment>
<keyword evidence="2 8" id="KW-0808">Transferase</keyword>
<dbReference type="HAMAP" id="MF_00238">
    <property type="entry name" value="Cytidyl_kinase_type1"/>
    <property type="match status" value="1"/>
</dbReference>
<comment type="subcellular location">
    <subcellularLocation>
        <location evidence="8">Cytoplasm</location>
    </subcellularLocation>
</comment>
<dbReference type="CDD" id="cd02020">
    <property type="entry name" value="CMPK"/>
    <property type="match status" value="1"/>
</dbReference>
<evidence type="ECO:0000256" key="7">
    <source>
        <dbReference type="ARBA" id="ARBA00048478"/>
    </source>
</evidence>
<evidence type="ECO:0000313" key="11">
    <source>
        <dbReference type="Proteomes" id="UP000175669"/>
    </source>
</evidence>
<sequence length="231" mass="24617">MTETQGDAVPVLAIDGPGGAGKGTVSRLLASALGWHYLDSGALYRIVALAARRSAVALEDEPRVAALVPALDIRFGTGSDDSVWLQGEEVSAHIRHEEAGAMASVVAALPAVREALLLRQRAFRQAPGLVADGRDMGTVVFIDALQKVFLTASAQERADRRYKQLIAKGIDVNIGDLLADINARDARDSSRAVAPLRPADDAIVVDTTRMSIPEVVSQILAMVNKKRESML</sequence>
<dbReference type="GO" id="GO:0036430">
    <property type="term" value="F:CMP kinase activity"/>
    <property type="evidence" value="ECO:0007669"/>
    <property type="project" value="RHEA"/>
</dbReference>
<dbReference type="SUPFAM" id="SSF52540">
    <property type="entry name" value="P-loop containing nucleoside triphosphate hydrolases"/>
    <property type="match status" value="1"/>
</dbReference>
<reference evidence="11" key="1">
    <citation type="submission" date="2016-07" db="EMBL/GenBank/DDBJ databases">
        <authorList>
            <person name="Florea S."/>
            <person name="Webb J.S."/>
            <person name="Jaromczyk J."/>
            <person name="Schardl C.L."/>
        </authorList>
    </citation>
    <scope>NUCLEOTIDE SEQUENCE [LARGE SCALE GENOMIC DNA]</scope>
    <source>
        <strain evidence="11">KCTC 42131</strain>
    </source>
</reference>
<dbReference type="GO" id="GO:0015949">
    <property type="term" value="P:nucleobase-containing small molecule interconversion"/>
    <property type="evidence" value="ECO:0007669"/>
    <property type="project" value="TreeGrafter"/>
</dbReference>
<keyword evidence="4 8" id="KW-0418">Kinase</keyword>
<dbReference type="PANTHER" id="PTHR21299:SF2">
    <property type="entry name" value="CYTIDYLATE KINASE"/>
    <property type="match status" value="1"/>
</dbReference>
<accession>A0A1E8CHS8</accession>
<gene>
    <name evidence="8" type="primary">cmk</name>
    <name evidence="10" type="ORF">PHACT_01635</name>
</gene>
<dbReference type="GO" id="GO:0036431">
    <property type="term" value="F:dCMP kinase activity"/>
    <property type="evidence" value="ECO:0007669"/>
    <property type="project" value="InterPro"/>
</dbReference>
<dbReference type="GO" id="GO:0005829">
    <property type="term" value="C:cytosol"/>
    <property type="evidence" value="ECO:0007669"/>
    <property type="project" value="TreeGrafter"/>
</dbReference>
<evidence type="ECO:0000256" key="1">
    <source>
        <dbReference type="ARBA" id="ARBA00009427"/>
    </source>
</evidence>
<feature type="binding site" evidence="8">
    <location>
        <begin position="16"/>
        <end position="24"/>
    </location>
    <ligand>
        <name>ATP</name>
        <dbReference type="ChEBI" id="CHEBI:30616"/>
    </ligand>
</feature>
<evidence type="ECO:0000256" key="8">
    <source>
        <dbReference type="HAMAP-Rule" id="MF_00238"/>
    </source>
</evidence>
<dbReference type="Pfam" id="PF02224">
    <property type="entry name" value="Cytidylate_kin"/>
    <property type="match status" value="1"/>
</dbReference>
<dbReference type="NCBIfam" id="TIGR00017">
    <property type="entry name" value="cmk"/>
    <property type="match status" value="1"/>
</dbReference>
<dbReference type="RefSeq" id="WP_070115625.1">
    <property type="nucleotide sequence ID" value="NZ_MASR01000001.1"/>
</dbReference>
<keyword evidence="8" id="KW-0963">Cytoplasm</keyword>
<organism evidence="10 11">
    <name type="scientific">Pseudohongiella acticola</name>
    <dbReference type="NCBI Taxonomy" id="1524254"/>
    <lineage>
        <taxon>Bacteria</taxon>
        <taxon>Pseudomonadati</taxon>
        <taxon>Pseudomonadota</taxon>
        <taxon>Gammaproteobacteria</taxon>
        <taxon>Pseudomonadales</taxon>
        <taxon>Pseudohongiellaceae</taxon>
        <taxon>Pseudohongiella</taxon>
    </lineage>
</organism>
<evidence type="ECO:0000256" key="4">
    <source>
        <dbReference type="ARBA" id="ARBA00022777"/>
    </source>
</evidence>
<dbReference type="PANTHER" id="PTHR21299">
    <property type="entry name" value="CYTIDYLATE KINASE/PANTOATE-BETA-ALANINE LIGASE"/>
    <property type="match status" value="1"/>
</dbReference>
<comment type="catalytic activity">
    <reaction evidence="7 8">
        <text>CMP + ATP = CDP + ADP</text>
        <dbReference type="Rhea" id="RHEA:11600"/>
        <dbReference type="ChEBI" id="CHEBI:30616"/>
        <dbReference type="ChEBI" id="CHEBI:58069"/>
        <dbReference type="ChEBI" id="CHEBI:60377"/>
        <dbReference type="ChEBI" id="CHEBI:456216"/>
        <dbReference type="EC" id="2.7.4.25"/>
    </reaction>
</comment>
<evidence type="ECO:0000256" key="5">
    <source>
        <dbReference type="ARBA" id="ARBA00022840"/>
    </source>
</evidence>
<evidence type="ECO:0000256" key="6">
    <source>
        <dbReference type="ARBA" id="ARBA00047615"/>
    </source>
</evidence>
<dbReference type="Gene3D" id="3.40.50.300">
    <property type="entry name" value="P-loop containing nucleotide triphosphate hydrolases"/>
    <property type="match status" value="1"/>
</dbReference>
<protein>
    <recommendedName>
        <fullName evidence="8">Cytidylate kinase</fullName>
        <shortName evidence="8">CK</shortName>
        <ecNumber evidence="8">2.7.4.25</ecNumber>
    </recommendedName>
    <alternativeName>
        <fullName evidence="8">Cytidine monophosphate kinase</fullName>
        <shortName evidence="8">CMP kinase</shortName>
    </alternativeName>
</protein>
<dbReference type="EC" id="2.7.4.25" evidence="8"/>
<dbReference type="EMBL" id="MASR01000001">
    <property type="protein sequence ID" value="OFE12001.1"/>
    <property type="molecule type" value="Genomic_DNA"/>
</dbReference>